<dbReference type="EMBL" id="AFYH01261123">
    <property type="status" value="NOT_ANNOTATED_CDS"/>
    <property type="molecule type" value="Genomic_DNA"/>
</dbReference>
<evidence type="ECO:0000313" key="4">
    <source>
        <dbReference type="Proteomes" id="UP000008672"/>
    </source>
</evidence>
<dbReference type="Ensembl" id="ENSLACT00000001728.1">
    <property type="protein sequence ID" value="ENSLACP00000001715.1"/>
    <property type="gene ID" value="ENSLACG00000001535.1"/>
</dbReference>
<reference evidence="3" key="2">
    <citation type="submission" date="2025-08" db="UniProtKB">
        <authorList>
            <consortium name="Ensembl"/>
        </authorList>
    </citation>
    <scope>IDENTIFICATION</scope>
</reference>
<organism evidence="3 4">
    <name type="scientific">Latimeria chalumnae</name>
    <name type="common">Coelacanth</name>
    <dbReference type="NCBI Taxonomy" id="7897"/>
    <lineage>
        <taxon>Eukaryota</taxon>
        <taxon>Metazoa</taxon>
        <taxon>Chordata</taxon>
        <taxon>Craniata</taxon>
        <taxon>Vertebrata</taxon>
        <taxon>Euteleostomi</taxon>
        <taxon>Coelacanthiformes</taxon>
        <taxon>Coelacanthidae</taxon>
        <taxon>Latimeria</taxon>
    </lineage>
</organism>
<sequence length="275" mass="31674">TSLPASTIHKLYALAKNHLANHKLSKIKTDNGLQFSSQEFQKFMKTWEIEHVTVSPRYPQANGLAEKAVTAKRLLEKSRAEGNNPYLSILEYRNTPIGYCGSSAQMLMNRRLKSKLPCIEKLLMPKMHKMPVEIQKEITCSRQSQKLQYDKAAKELPELVTGEQVHIQNNINKCWNLATVVRLVSTPRSYWVKAGEKLLKQNCRQILKIRTKLTENIIDNVKGRASEKMEVEQKTIETEQEENKESMELGESPENIIQYKTSRGRIVCRPTKYED</sequence>
<evidence type="ECO:0000256" key="1">
    <source>
        <dbReference type="SAM" id="MobiDB-lite"/>
    </source>
</evidence>
<dbReference type="Proteomes" id="UP000008672">
    <property type="component" value="Unassembled WGS sequence"/>
</dbReference>
<keyword evidence="4" id="KW-1185">Reference proteome</keyword>
<evidence type="ECO:0000259" key="2">
    <source>
        <dbReference type="PROSITE" id="PS50994"/>
    </source>
</evidence>
<dbReference type="PANTHER" id="PTHR37984:SF8">
    <property type="entry name" value="CCHC-TYPE DOMAIN-CONTAINING PROTEIN"/>
    <property type="match status" value="1"/>
</dbReference>
<dbReference type="Gene3D" id="3.30.420.10">
    <property type="entry name" value="Ribonuclease H-like superfamily/Ribonuclease H"/>
    <property type="match status" value="1"/>
</dbReference>
<dbReference type="eggNOG" id="KOG0017">
    <property type="taxonomic scope" value="Eukaryota"/>
</dbReference>
<dbReference type="GeneTree" id="ENSGT00490000044642"/>
<dbReference type="InterPro" id="IPR001584">
    <property type="entry name" value="Integrase_cat-core"/>
</dbReference>
<proteinExistence type="predicted"/>
<dbReference type="InterPro" id="IPR012337">
    <property type="entry name" value="RNaseH-like_sf"/>
</dbReference>
<accession>H2ZWE4</accession>
<reference evidence="4" key="1">
    <citation type="submission" date="2011-08" db="EMBL/GenBank/DDBJ databases">
        <title>The draft genome of Latimeria chalumnae.</title>
        <authorList>
            <person name="Di Palma F."/>
            <person name="Alfoldi J."/>
            <person name="Johnson J."/>
            <person name="Berlin A."/>
            <person name="Gnerre S."/>
            <person name="Jaffe D."/>
            <person name="MacCallum I."/>
            <person name="Young S."/>
            <person name="Walker B.J."/>
            <person name="Lander E."/>
            <person name="Lindblad-Toh K."/>
        </authorList>
    </citation>
    <scope>NUCLEOTIDE SEQUENCE [LARGE SCALE GENOMIC DNA]</scope>
    <source>
        <strain evidence="4">Wild caught</strain>
    </source>
</reference>
<dbReference type="GO" id="GO:0015074">
    <property type="term" value="P:DNA integration"/>
    <property type="evidence" value="ECO:0007669"/>
    <property type="project" value="InterPro"/>
</dbReference>
<dbReference type="GO" id="GO:0003676">
    <property type="term" value="F:nucleic acid binding"/>
    <property type="evidence" value="ECO:0007669"/>
    <property type="project" value="InterPro"/>
</dbReference>
<dbReference type="PANTHER" id="PTHR37984">
    <property type="entry name" value="PROTEIN CBG26694"/>
    <property type="match status" value="1"/>
</dbReference>
<dbReference type="InterPro" id="IPR050951">
    <property type="entry name" value="Retrovirus_Pol_polyprotein"/>
</dbReference>
<dbReference type="OMA" id="RSERPHI"/>
<dbReference type="AlphaFoldDB" id="H2ZWE4"/>
<dbReference type="Bgee" id="ENSLACG00000001535">
    <property type="expression patterns" value="Expressed in muscle tissue and 1 other cell type or tissue"/>
</dbReference>
<evidence type="ECO:0000313" key="3">
    <source>
        <dbReference type="Ensembl" id="ENSLACP00000001715.1"/>
    </source>
</evidence>
<reference evidence="3" key="3">
    <citation type="submission" date="2025-09" db="UniProtKB">
        <authorList>
            <consortium name="Ensembl"/>
        </authorList>
    </citation>
    <scope>IDENTIFICATION</scope>
</reference>
<dbReference type="SUPFAM" id="SSF53098">
    <property type="entry name" value="Ribonuclease H-like"/>
    <property type="match status" value="1"/>
</dbReference>
<dbReference type="InterPro" id="IPR036397">
    <property type="entry name" value="RNaseH_sf"/>
</dbReference>
<dbReference type="PROSITE" id="PS50994">
    <property type="entry name" value="INTEGRASE"/>
    <property type="match status" value="1"/>
</dbReference>
<feature type="compositionally biased region" description="Basic and acidic residues" evidence="1">
    <location>
        <begin position="229"/>
        <end position="247"/>
    </location>
</feature>
<name>H2ZWE4_LATCH</name>
<dbReference type="InParanoid" id="H2ZWE4"/>
<protein>
    <recommendedName>
        <fullName evidence="2">Integrase catalytic domain-containing protein</fullName>
    </recommendedName>
</protein>
<feature type="region of interest" description="Disordered" evidence="1">
    <location>
        <begin position="229"/>
        <end position="254"/>
    </location>
</feature>
<feature type="domain" description="Integrase catalytic" evidence="2">
    <location>
        <begin position="1"/>
        <end position="139"/>
    </location>
</feature>